<reference evidence="2 3" key="1">
    <citation type="submission" date="2019-09" db="EMBL/GenBank/DDBJ databases">
        <title>Prevotella A2879 sp. nov., isolated from an abscess of a patient.</title>
        <authorList>
            <person name="Buhl M."/>
            <person name="Oberhettinger P."/>
        </authorList>
    </citation>
    <scope>NUCLEOTIDE SEQUENCE [LARGE SCALE GENOMIC DNA]</scope>
    <source>
        <strain evidence="2 3">A2879</strain>
    </source>
</reference>
<dbReference type="Proteomes" id="UP000482295">
    <property type="component" value="Unassembled WGS sequence"/>
</dbReference>
<dbReference type="InterPro" id="IPR054495">
    <property type="entry name" value="DUF488-N3a"/>
</dbReference>
<evidence type="ECO:0000313" key="2">
    <source>
        <dbReference type="EMBL" id="MUL27172.1"/>
    </source>
</evidence>
<gene>
    <name evidence="2" type="ORF">F0475_02300</name>
</gene>
<dbReference type="AlphaFoldDB" id="A0A7C9LBA0"/>
<accession>A0A7C9LBA0</accession>
<proteinExistence type="predicted"/>
<organism evidence="2 3">
    <name type="scientific">Prevotella vespertina</name>
    <dbReference type="NCBI Taxonomy" id="2608404"/>
    <lineage>
        <taxon>Bacteria</taxon>
        <taxon>Pseudomonadati</taxon>
        <taxon>Bacteroidota</taxon>
        <taxon>Bacteroidia</taxon>
        <taxon>Bacteroidales</taxon>
        <taxon>Prevotellaceae</taxon>
        <taxon>Prevotella</taxon>
    </lineage>
</organism>
<sequence>MRIYTSYFGNSRKLQQAGIKVIGISLYPPRWFNGTSLKQVAPTKSILFANGQTQEEYTRRYRSEVLSQQDMKQFLKTVEQASGGQDVALCCYEKPEDFCHRHILADWIKEKLGIEILEYGYTPKKEPDYIQGSLF</sequence>
<name>A0A7C9LBA0_9BACT</name>
<dbReference type="RefSeq" id="WP_155715206.1">
    <property type="nucleotide sequence ID" value="NZ_VVIQ01000002.1"/>
</dbReference>
<evidence type="ECO:0000313" key="3">
    <source>
        <dbReference type="Proteomes" id="UP000482295"/>
    </source>
</evidence>
<keyword evidence="3" id="KW-1185">Reference proteome</keyword>
<dbReference type="EMBL" id="VVIQ01000002">
    <property type="protein sequence ID" value="MUL27172.1"/>
    <property type="molecule type" value="Genomic_DNA"/>
</dbReference>
<protein>
    <submittedName>
        <fullName evidence="2">DUF488 domain-containing protein</fullName>
    </submittedName>
</protein>
<dbReference type="Pfam" id="PF22751">
    <property type="entry name" value="DUF488-N3a"/>
    <property type="match status" value="1"/>
</dbReference>
<evidence type="ECO:0000259" key="1">
    <source>
        <dbReference type="Pfam" id="PF22751"/>
    </source>
</evidence>
<comment type="caution">
    <text evidence="2">The sequence shown here is derived from an EMBL/GenBank/DDBJ whole genome shotgun (WGS) entry which is preliminary data.</text>
</comment>
<feature type="domain" description="DUF488" evidence="1">
    <location>
        <begin position="21"/>
        <end position="111"/>
    </location>
</feature>